<dbReference type="OrthoDB" id="183314at2"/>
<dbReference type="InterPro" id="IPR029044">
    <property type="entry name" value="Nucleotide-diphossugar_trans"/>
</dbReference>
<dbReference type="Proteomes" id="UP000321157">
    <property type="component" value="Unassembled WGS sequence"/>
</dbReference>
<dbReference type="AlphaFoldDB" id="A0A511V883"/>
<name>A0A511V883_9BACL</name>
<proteinExistence type="predicted"/>
<protein>
    <recommendedName>
        <fullName evidence="3">Glycosyltransferase 2-like domain-containing protein</fullName>
    </recommendedName>
</protein>
<dbReference type="Gene3D" id="3.90.550.10">
    <property type="entry name" value="Spore Coat Polysaccharide Biosynthesis Protein SpsA, Chain A"/>
    <property type="match status" value="1"/>
</dbReference>
<reference evidence="1 2" key="1">
    <citation type="submission" date="2019-07" db="EMBL/GenBank/DDBJ databases">
        <title>Whole genome shotgun sequence of Aneurinibacillus danicus NBRC 102444.</title>
        <authorList>
            <person name="Hosoyama A."/>
            <person name="Uohara A."/>
            <person name="Ohji S."/>
            <person name="Ichikawa N."/>
        </authorList>
    </citation>
    <scope>NUCLEOTIDE SEQUENCE [LARGE SCALE GENOMIC DNA]</scope>
    <source>
        <strain evidence="1 2">NBRC 102444</strain>
    </source>
</reference>
<evidence type="ECO:0008006" key="3">
    <source>
        <dbReference type="Google" id="ProtNLM"/>
    </source>
</evidence>
<sequence length="299" mass="35302">MGVLSLFYKVFDKKRIYTYKTRIPQTRKIFCILRVRNEELIIEDTLNHLAKFSDAIICYDDASTDRTFDLLSKHPKVICIIKNFKWKQKPEERIKCETSDRLQLLKLAKQFNPEWIFCADADERYMGNIREFVCSESSKEVSLVRISLFDAYLTPNDHAPYKKGQPLLNLRKYFGPERRDIIMLWRANEEGITFLGDDSREPIYPKSSKVKTLFKCQHYGKALSIQHWEETCNYYIKHFPYIPYGEKWEKRKGKAIHTISDFGTPLYQWGKELFSNAVIIHGGFSENEGEEKDENIAYS</sequence>
<evidence type="ECO:0000313" key="1">
    <source>
        <dbReference type="EMBL" id="GEN35147.1"/>
    </source>
</evidence>
<dbReference type="EMBL" id="BJXX01000119">
    <property type="protein sequence ID" value="GEN35147.1"/>
    <property type="molecule type" value="Genomic_DNA"/>
</dbReference>
<comment type="caution">
    <text evidence="1">The sequence shown here is derived from an EMBL/GenBank/DDBJ whole genome shotgun (WGS) entry which is preliminary data.</text>
</comment>
<organism evidence="1 2">
    <name type="scientific">Aneurinibacillus danicus</name>
    <dbReference type="NCBI Taxonomy" id="267746"/>
    <lineage>
        <taxon>Bacteria</taxon>
        <taxon>Bacillati</taxon>
        <taxon>Bacillota</taxon>
        <taxon>Bacilli</taxon>
        <taxon>Bacillales</taxon>
        <taxon>Paenibacillaceae</taxon>
        <taxon>Aneurinibacillus group</taxon>
        <taxon>Aneurinibacillus</taxon>
    </lineage>
</organism>
<dbReference type="SUPFAM" id="SSF53448">
    <property type="entry name" value="Nucleotide-diphospho-sugar transferases"/>
    <property type="match status" value="1"/>
</dbReference>
<keyword evidence="2" id="KW-1185">Reference proteome</keyword>
<dbReference type="Pfam" id="PF13704">
    <property type="entry name" value="Glyco_tranf_2_4"/>
    <property type="match status" value="1"/>
</dbReference>
<dbReference type="RefSeq" id="WP_146810503.1">
    <property type="nucleotide sequence ID" value="NZ_BJXX01000119.1"/>
</dbReference>
<accession>A0A511V883</accession>
<gene>
    <name evidence="1" type="ORF">ADA01nite_26070</name>
</gene>
<evidence type="ECO:0000313" key="2">
    <source>
        <dbReference type="Proteomes" id="UP000321157"/>
    </source>
</evidence>